<dbReference type="Proteomes" id="UP000270873">
    <property type="component" value="Unassembled WGS sequence"/>
</dbReference>
<reference evidence="1 2" key="1">
    <citation type="submission" date="2018-08" db="EMBL/GenBank/DDBJ databases">
        <title>Recombination of ecologically and evolutionarily significant loci maintains genetic cohesion in the Pseudomonas syringae species complex.</title>
        <authorList>
            <person name="Dillon M."/>
            <person name="Thakur S."/>
            <person name="Almeida R.N.D."/>
            <person name="Weir B.S."/>
            <person name="Guttman D.S."/>
        </authorList>
    </citation>
    <scope>NUCLEOTIDE SEQUENCE [LARGE SCALE GENOMIC DNA]</scope>
    <source>
        <strain evidence="1 2">ICMP 7847</strain>
    </source>
</reference>
<name>A0A658KF57_PSEA0</name>
<gene>
    <name evidence="1" type="ORF">ALP66_03935</name>
</gene>
<dbReference type="AlphaFoldDB" id="A0A658KF57"/>
<accession>A0A658KF57</accession>
<proteinExistence type="predicted"/>
<evidence type="ECO:0000313" key="2">
    <source>
        <dbReference type="Proteomes" id="UP000270873"/>
    </source>
</evidence>
<sequence length="398" mass="44902">MMPIASALPCNFVCCAIPVTRWPATACCPIRSLSGWPDRFRQLQTVGQSTVSAMSPAVNTPKSCAPTSACRHSGYRTFVPWYASWPTWPSRPTKAFYWPGRLSRVCVSKKRILPTLTVIDRACSEAVARANRRIYRTLIEPLNQSHRNKLDELLTLKAGSNSTWLTWLRQSPLKANSRHMMEHIERLKIFQLVALPEGLDRQIHQNRLLKLAHEGGQMTPQDLGKFENEGRYATLVAMVLESTATVTDELVELHDRILIKLFSSAKKKHQQQFQKQGKAINDKVRLYSKIGQALLDAKASGEDPFTAIKAVMPWDEFAQSVTDAELLARPEAFDHLHLVSENFNTLRLYTPAFLEVLQLRAAPAAQRVLDAIQQLREMNADNCRMRRPCSSSPAGNRS</sequence>
<evidence type="ECO:0000313" key="1">
    <source>
        <dbReference type="EMBL" id="RMS53654.1"/>
    </source>
</evidence>
<comment type="caution">
    <text evidence="1">The sequence shown here is derived from an EMBL/GenBank/DDBJ whole genome shotgun (WGS) entry which is preliminary data.</text>
</comment>
<organism evidence="1 2">
    <name type="scientific">Pseudomonas amygdali pv. photiniae</name>
    <dbReference type="NCBI Taxonomy" id="251724"/>
    <lineage>
        <taxon>Bacteria</taxon>
        <taxon>Pseudomonadati</taxon>
        <taxon>Pseudomonadota</taxon>
        <taxon>Gammaproteobacteria</taxon>
        <taxon>Pseudomonadales</taxon>
        <taxon>Pseudomonadaceae</taxon>
        <taxon>Pseudomonas</taxon>
        <taxon>Pseudomonas amygdali</taxon>
    </lineage>
</organism>
<protein>
    <submittedName>
        <fullName evidence="1">Transposase</fullName>
    </submittedName>
</protein>
<dbReference type="EMBL" id="RBSP01000119">
    <property type="protein sequence ID" value="RMS53654.1"/>
    <property type="molecule type" value="Genomic_DNA"/>
</dbReference>